<name>A0ABW0QX10_9BACL</name>
<protein>
    <submittedName>
        <fullName evidence="1">Uncharacterized protein</fullName>
    </submittedName>
</protein>
<organism evidence="1 2">
    <name type="scientific">Cohnella yongneupensis</name>
    <dbReference type="NCBI Taxonomy" id="425006"/>
    <lineage>
        <taxon>Bacteria</taxon>
        <taxon>Bacillati</taxon>
        <taxon>Bacillota</taxon>
        <taxon>Bacilli</taxon>
        <taxon>Bacillales</taxon>
        <taxon>Paenibacillaceae</taxon>
        <taxon>Cohnella</taxon>
    </lineage>
</organism>
<dbReference type="RefSeq" id="WP_378110931.1">
    <property type="nucleotide sequence ID" value="NZ_JBHSNC010000019.1"/>
</dbReference>
<sequence>MNIKRMFMAGTVAATITIGGGLWTEKTSAASTFKPAAVQVPSSSAVSATESERKRDDFLVALGKSSDEEVYNALYDGKSLAEIASDSGNSAQGVIDLQLAELTRQLDARLSSGMLAPQIYEAQKSELQEIVAKSVYGDKWLLK</sequence>
<evidence type="ECO:0000313" key="2">
    <source>
        <dbReference type="Proteomes" id="UP001596108"/>
    </source>
</evidence>
<evidence type="ECO:0000313" key="1">
    <source>
        <dbReference type="EMBL" id="MFC5529061.1"/>
    </source>
</evidence>
<dbReference type="EMBL" id="JBHSNC010000019">
    <property type="protein sequence ID" value="MFC5529061.1"/>
    <property type="molecule type" value="Genomic_DNA"/>
</dbReference>
<keyword evidence="2" id="KW-1185">Reference proteome</keyword>
<dbReference type="Proteomes" id="UP001596108">
    <property type="component" value="Unassembled WGS sequence"/>
</dbReference>
<reference evidence="2" key="1">
    <citation type="journal article" date="2019" name="Int. J. Syst. Evol. Microbiol.">
        <title>The Global Catalogue of Microorganisms (GCM) 10K type strain sequencing project: providing services to taxonomists for standard genome sequencing and annotation.</title>
        <authorList>
            <consortium name="The Broad Institute Genomics Platform"/>
            <consortium name="The Broad Institute Genome Sequencing Center for Infectious Disease"/>
            <person name="Wu L."/>
            <person name="Ma J."/>
        </authorList>
    </citation>
    <scope>NUCLEOTIDE SEQUENCE [LARGE SCALE GENOMIC DNA]</scope>
    <source>
        <strain evidence="2">CGMCC 1.18578</strain>
    </source>
</reference>
<comment type="caution">
    <text evidence="1">The sequence shown here is derived from an EMBL/GenBank/DDBJ whole genome shotgun (WGS) entry which is preliminary data.</text>
</comment>
<accession>A0ABW0QX10</accession>
<proteinExistence type="predicted"/>
<gene>
    <name evidence="1" type="ORF">ACFPQ4_06300</name>
</gene>